<dbReference type="Pfam" id="PF13290">
    <property type="entry name" value="CHB_HEX_C_1"/>
    <property type="match status" value="1"/>
</dbReference>
<evidence type="ECO:0000259" key="10">
    <source>
        <dbReference type="Pfam" id="PF02838"/>
    </source>
</evidence>
<dbReference type="Proteomes" id="UP000588068">
    <property type="component" value="Unassembled WGS sequence"/>
</dbReference>
<dbReference type="AlphaFoldDB" id="A0A841HTL4"/>
<dbReference type="PANTHER" id="PTHR22600:SF57">
    <property type="entry name" value="BETA-N-ACETYLHEXOSAMINIDASE"/>
    <property type="match status" value="1"/>
</dbReference>
<evidence type="ECO:0000256" key="8">
    <source>
        <dbReference type="SAM" id="SignalP"/>
    </source>
</evidence>
<dbReference type="SUPFAM" id="SSF51445">
    <property type="entry name" value="(Trans)glycosidases"/>
    <property type="match status" value="1"/>
</dbReference>
<gene>
    <name evidence="12" type="ORF">HNQ60_004238</name>
</gene>
<dbReference type="SUPFAM" id="SSF55545">
    <property type="entry name" value="beta-N-acetylhexosaminidase-like domain"/>
    <property type="match status" value="1"/>
</dbReference>
<feature type="domain" description="Glycoside hydrolase family 20 catalytic" evidence="9">
    <location>
        <begin position="165"/>
        <end position="479"/>
    </location>
</feature>
<feature type="signal peptide" evidence="8">
    <location>
        <begin position="1"/>
        <end position="21"/>
    </location>
</feature>
<evidence type="ECO:0000313" key="12">
    <source>
        <dbReference type="EMBL" id="MBB6095348.1"/>
    </source>
</evidence>
<evidence type="ECO:0000256" key="2">
    <source>
        <dbReference type="ARBA" id="ARBA00006285"/>
    </source>
</evidence>
<evidence type="ECO:0000256" key="5">
    <source>
        <dbReference type="ARBA" id="ARBA00023295"/>
    </source>
</evidence>
<evidence type="ECO:0000256" key="4">
    <source>
        <dbReference type="ARBA" id="ARBA00022801"/>
    </source>
</evidence>
<evidence type="ECO:0000256" key="1">
    <source>
        <dbReference type="ARBA" id="ARBA00001231"/>
    </source>
</evidence>
<dbReference type="GO" id="GO:0005975">
    <property type="term" value="P:carbohydrate metabolic process"/>
    <property type="evidence" value="ECO:0007669"/>
    <property type="project" value="InterPro"/>
</dbReference>
<evidence type="ECO:0000256" key="7">
    <source>
        <dbReference type="ARBA" id="ARBA00033000"/>
    </source>
</evidence>
<comment type="catalytic activity">
    <reaction evidence="1">
        <text>Hydrolysis of terminal non-reducing N-acetyl-D-hexosamine residues in N-acetyl-beta-D-hexosaminides.</text>
        <dbReference type="EC" id="3.2.1.52"/>
    </reaction>
</comment>
<dbReference type="PRINTS" id="PR00738">
    <property type="entry name" value="GLHYDRLASE20"/>
</dbReference>
<dbReference type="EMBL" id="JACHHZ010000005">
    <property type="protein sequence ID" value="MBB6095348.1"/>
    <property type="molecule type" value="Genomic_DNA"/>
</dbReference>
<feature type="domain" description="GH29D-like beta-sandwich" evidence="11">
    <location>
        <begin position="526"/>
        <end position="578"/>
    </location>
</feature>
<keyword evidence="8" id="KW-0732">Signal</keyword>
<dbReference type="GO" id="GO:0030203">
    <property type="term" value="P:glycosaminoglycan metabolic process"/>
    <property type="evidence" value="ECO:0007669"/>
    <property type="project" value="TreeGrafter"/>
</dbReference>
<dbReference type="InterPro" id="IPR025705">
    <property type="entry name" value="Beta_hexosaminidase_sua/sub"/>
</dbReference>
<evidence type="ECO:0000259" key="9">
    <source>
        <dbReference type="Pfam" id="PF00728"/>
    </source>
</evidence>
<dbReference type="InterPro" id="IPR015883">
    <property type="entry name" value="Glyco_hydro_20_cat"/>
</dbReference>
<dbReference type="Pfam" id="PF00728">
    <property type="entry name" value="Glyco_hydro_20"/>
    <property type="match status" value="1"/>
</dbReference>
<comment type="caution">
    <text evidence="12">The sequence shown here is derived from an EMBL/GenBank/DDBJ whole genome shotgun (WGS) entry which is preliminary data.</text>
</comment>
<name>A0A841HTL4_9GAMM</name>
<reference evidence="12 13" key="1">
    <citation type="submission" date="2020-08" db="EMBL/GenBank/DDBJ databases">
        <title>Genomic Encyclopedia of Type Strains, Phase IV (KMG-IV): sequencing the most valuable type-strain genomes for metagenomic binning, comparative biology and taxonomic classification.</title>
        <authorList>
            <person name="Goeker M."/>
        </authorList>
    </citation>
    <scope>NUCLEOTIDE SEQUENCE [LARGE SCALE GENOMIC DNA]</scope>
    <source>
        <strain evidence="12 13">DSM 26723</strain>
    </source>
</reference>
<comment type="similarity">
    <text evidence="2">Belongs to the glycosyl hydrolase 20 family.</text>
</comment>
<evidence type="ECO:0000259" key="11">
    <source>
        <dbReference type="Pfam" id="PF13290"/>
    </source>
</evidence>
<feature type="chain" id="PRO_5032289827" description="beta-N-acetylhexosaminidase" evidence="8">
    <location>
        <begin position="22"/>
        <end position="599"/>
    </location>
</feature>
<dbReference type="EC" id="3.2.1.52" evidence="3"/>
<dbReference type="Gene3D" id="3.30.379.10">
    <property type="entry name" value="Chitobiase/beta-hexosaminidase domain 2-like"/>
    <property type="match status" value="1"/>
</dbReference>
<dbReference type="Pfam" id="PF02838">
    <property type="entry name" value="Glyco_hydro_20b"/>
    <property type="match status" value="1"/>
</dbReference>
<keyword evidence="5 12" id="KW-0326">Glycosidase</keyword>
<evidence type="ECO:0000256" key="3">
    <source>
        <dbReference type="ARBA" id="ARBA00012663"/>
    </source>
</evidence>
<keyword evidence="4 12" id="KW-0378">Hydrolase</keyword>
<accession>A0A841HTL4</accession>
<dbReference type="PANTHER" id="PTHR22600">
    <property type="entry name" value="BETA-HEXOSAMINIDASE"/>
    <property type="match status" value="1"/>
</dbReference>
<dbReference type="GO" id="GO:0004563">
    <property type="term" value="F:beta-N-acetylhexosaminidase activity"/>
    <property type="evidence" value="ECO:0007669"/>
    <property type="project" value="UniProtKB-EC"/>
</dbReference>
<keyword evidence="13" id="KW-1185">Reference proteome</keyword>
<dbReference type="GO" id="GO:0016020">
    <property type="term" value="C:membrane"/>
    <property type="evidence" value="ECO:0007669"/>
    <property type="project" value="TreeGrafter"/>
</dbReference>
<dbReference type="InterPro" id="IPR015882">
    <property type="entry name" value="HEX_bac_N"/>
</dbReference>
<evidence type="ECO:0000256" key="6">
    <source>
        <dbReference type="ARBA" id="ARBA00030512"/>
    </source>
</evidence>
<dbReference type="Gene3D" id="3.20.20.80">
    <property type="entry name" value="Glycosidases"/>
    <property type="match status" value="1"/>
</dbReference>
<dbReference type="RefSeq" id="WP_184334731.1">
    <property type="nucleotide sequence ID" value="NZ_JACHHZ010000005.1"/>
</dbReference>
<proteinExistence type="inferred from homology"/>
<protein>
    <recommendedName>
        <fullName evidence="3">beta-N-acetylhexosaminidase</fullName>
        <ecNumber evidence="3">3.2.1.52</ecNumber>
    </recommendedName>
    <alternativeName>
        <fullName evidence="6">Beta-N-acetylhexosaminidase</fullName>
    </alternativeName>
    <alternativeName>
        <fullName evidence="7">N-acetyl-beta-glucosaminidase</fullName>
    </alternativeName>
</protein>
<evidence type="ECO:0000313" key="13">
    <source>
        <dbReference type="Proteomes" id="UP000588068"/>
    </source>
</evidence>
<sequence length="599" mass="65440">MKVGAQTLMVWLLLSAGMVHAATDRSLEPPIVPAPAVIEMTGGTFTVDKETQIVIANDPRALAIAHYFGEQLFRIREFRPAIVQVENPAAVRKVIRFTLQQTQSSPDPESYELEISSQGVQVAARDMRGLFYGATTLWQILAADTAAADEIRLPALRISDTPRLRWRGLMLDSANRFQSVAFIKRFIDTMALHKLNVLHWHLADDGAWRIESRKYPKLATNQGGAYSQREISEIVAYAAERNVTIVPGISLPAHAGAMIAAYPHLGAARPAADETRLLNVQETTFAFIGDVLGEIAQLFPSDYIHVGSGQYPLQQWESSADVQARMRELGVVNAQQLQAYFMQRVTALGREQRRRIIGWDQYSNTGTPQQTIAMTSRGLDGALGLSASGYDVVTSADALDFSRPQTSVLANEPPGNGSVMRIEDVYAFDPAPSALGAEDLGHLMGVEATIWTHRARSEADVELLAFPRAAALAEIAWTPSSRQRWSSFAGALPVPLKRYAKLGVQYSDAAYRVAVTLHPTADSPQRVRVELSRQVPAGEIRYTTNGTEPTARSPVYKDVLNVSAPTTVKAASFLNNEPLSSAVTFDVTSGTIQSARATN</sequence>
<dbReference type="InterPro" id="IPR017853">
    <property type="entry name" value="GH"/>
</dbReference>
<organism evidence="12 13">
    <name type="scientific">Povalibacter uvarum</name>
    <dbReference type="NCBI Taxonomy" id="732238"/>
    <lineage>
        <taxon>Bacteria</taxon>
        <taxon>Pseudomonadati</taxon>
        <taxon>Pseudomonadota</taxon>
        <taxon>Gammaproteobacteria</taxon>
        <taxon>Steroidobacterales</taxon>
        <taxon>Steroidobacteraceae</taxon>
        <taxon>Povalibacter</taxon>
    </lineage>
</organism>
<feature type="domain" description="Beta-hexosaminidase bacterial type N-terminal" evidence="10">
    <location>
        <begin position="29"/>
        <end position="160"/>
    </location>
</feature>
<dbReference type="InterPro" id="IPR029018">
    <property type="entry name" value="Hex-like_dom2"/>
</dbReference>
<dbReference type="InterPro" id="IPR059177">
    <property type="entry name" value="GH29D-like_dom"/>
</dbReference>